<dbReference type="EMBL" id="JBIHMM010000002">
    <property type="protein sequence ID" value="MFH0253693.1"/>
    <property type="molecule type" value="Genomic_DNA"/>
</dbReference>
<dbReference type="RefSeq" id="WP_377171351.1">
    <property type="nucleotide sequence ID" value="NZ_JBHTJC010000002.1"/>
</dbReference>
<evidence type="ECO:0000256" key="6">
    <source>
        <dbReference type="ARBA" id="ARBA00023125"/>
    </source>
</evidence>
<gene>
    <name evidence="9" type="ORF">ACGRVM_07300</name>
</gene>
<protein>
    <recommendedName>
        <fullName evidence="8">Abasic site processing protein</fullName>
        <ecNumber evidence="8">3.4.-.-</ecNumber>
    </recommendedName>
</protein>
<keyword evidence="5" id="KW-0190">Covalent protein-DNA linkage</keyword>
<keyword evidence="4 8" id="KW-0378">Hydrolase</keyword>
<keyword evidence="10" id="KW-1185">Reference proteome</keyword>
<keyword evidence="2 8" id="KW-0645">Protease</keyword>
<name>A0ABW7I6I8_9RHOB</name>
<evidence type="ECO:0000256" key="3">
    <source>
        <dbReference type="ARBA" id="ARBA00022763"/>
    </source>
</evidence>
<evidence type="ECO:0000256" key="8">
    <source>
        <dbReference type="RuleBase" id="RU364100"/>
    </source>
</evidence>
<dbReference type="PANTHER" id="PTHR13604:SF0">
    <property type="entry name" value="ABASIC SITE PROCESSING PROTEIN HMCES"/>
    <property type="match status" value="1"/>
</dbReference>
<dbReference type="Pfam" id="PF02586">
    <property type="entry name" value="SRAP"/>
    <property type="match status" value="1"/>
</dbReference>
<evidence type="ECO:0000256" key="2">
    <source>
        <dbReference type="ARBA" id="ARBA00022670"/>
    </source>
</evidence>
<reference evidence="9 10" key="1">
    <citation type="submission" date="2024-10" db="EMBL/GenBank/DDBJ databases">
        <authorList>
            <person name="Yang X.-N."/>
        </authorList>
    </citation>
    <scope>NUCLEOTIDE SEQUENCE [LARGE SCALE GENOMIC DNA]</scope>
    <source>
        <strain evidence="9 10">CAU 1059</strain>
    </source>
</reference>
<sequence length="224" mass="25081">MCNLYSNTTSQQAMRQLFQVSPEHDHLGNAEPLTAIYPNYSGPVVRLEENGERELVSLSWGFRTTSKSKKTGAIIKPAAWNNARDDKLTRAGLWRKSFINRRCLIPASSFCEAKGRNPATCFWFALKGSEPRPPFAFAGMWQLSRYETKEGPESAETYSVVTTTPNDIVRPIHPSRMPVILDPESYETWLNGNANAAQTLLRPYPAEKMEVVQQGEGLRADEGG</sequence>
<dbReference type="GO" id="GO:0016787">
    <property type="term" value="F:hydrolase activity"/>
    <property type="evidence" value="ECO:0007669"/>
    <property type="project" value="UniProtKB-KW"/>
</dbReference>
<evidence type="ECO:0000256" key="4">
    <source>
        <dbReference type="ARBA" id="ARBA00022801"/>
    </source>
</evidence>
<accession>A0ABW7I6I8</accession>
<dbReference type="SUPFAM" id="SSF143081">
    <property type="entry name" value="BB1717-like"/>
    <property type="match status" value="1"/>
</dbReference>
<dbReference type="Proteomes" id="UP001607157">
    <property type="component" value="Unassembled WGS sequence"/>
</dbReference>
<evidence type="ECO:0000256" key="7">
    <source>
        <dbReference type="ARBA" id="ARBA00023239"/>
    </source>
</evidence>
<proteinExistence type="inferred from homology"/>
<keyword evidence="3" id="KW-0227">DNA damage</keyword>
<comment type="caution">
    <text evidence="9">The sequence shown here is derived from an EMBL/GenBank/DDBJ whole genome shotgun (WGS) entry which is preliminary data.</text>
</comment>
<dbReference type="EC" id="3.4.-.-" evidence="8"/>
<dbReference type="InterPro" id="IPR003738">
    <property type="entry name" value="SRAP"/>
</dbReference>
<keyword evidence="7" id="KW-0456">Lyase</keyword>
<comment type="similarity">
    <text evidence="1 8">Belongs to the SOS response-associated peptidase family.</text>
</comment>
<evidence type="ECO:0000313" key="10">
    <source>
        <dbReference type="Proteomes" id="UP001607157"/>
    </source>
</evidence>
<organism evidence="9 10">
    <name type="scientific">Roseovarius aquimarinus</name>
    <dbReference type="NCBI Taxonomy" id="1229156"/>
    <lineage>
        <taxon>Bacteria</taxon>
        <taxon>Pseudomonadati</taxon>
        <taxon>Pseudomonadota</taxon>
        <taxon>Alphaproteobacteria</taxon>
        <taxon>Rhodobacterales</taxon>
        <taxon>Roseobacteraceae</taxon>
        <taxon>Roseovarius</taxon>
    </lineage>
</organism>
<dbReference type="Gene3D" id="3.90.1680.10">
    <property type="entry name" value="SOS response associated peptidase-like"/>
    <property type="match status" value="1"/>
</dbReference>
<evidence type="ECO:0000313" key="9">
    <source>
        <dbReference type="EMBL" id="MFH0253693.1"/>
    </source>
</evidence>
<keyword evidence="6" id="KW-0238">DNA-binding</keyword>
<evidence type="ECO:0000256" key="1">
    <source>
        <dbReference type="ARBA" id="ARBA00008136"/>
    </source>
</evidence>
<evidence type="ECO:0000256" key="5">
    <source>
        <dbReference type="ARBA" id="ARBA00023124"/>
    </source>
</evidence>
<dbReference type="InterPro" id="IPR036590">
    <property type="entry name" value="SRAP-like"/>
</dbReference>
<dbReference type="PANTHER" id="PTHR13604">
    <property type="entry name" value="DC12-RELATED"/>
    <property type="match status" value="1"/>
</dbReference>